<dbReference type="GO" id="GO:0009767">
    <property type="term" value="P:photosynthetic electron transport chain"/>
    <property type="evidence" value="ECO:0007669"/>
    <property type="project" value="TreeGrafter"/>
</dbReference>
<evidence type="ECO:0000256" key="6">
    <source>
        <dbReference type="ARBA" id="ARBA00023078"/>
    </source>
</evidence>
<dbReference type="Proteomes" id="UP000623129">
    <property type="component" value="Unassembled WGS sequence"/>
</dbReference>
<keyword evidence="7" id="KW-0472">Membrane</keyword>
<dbReference type="Pfam" id="PF05757">
    <property type="entry name" value="PsbQ"/>
    <property type="match status" value="1"/>
</dbReference>
<dbReference type="SUPFAM" id="SSF101112">
    <property type="entry name" value="Oxygen-evolving enhancer protein 3"/>
    <property type="match status" value="1"/>
</dbReference>
<accession>A0A833QE46</accession>
<dbReference type="GO" id="GO:0009535">
    <property type="term" value="C:chloroplast thylakoid membrane"/>
    <property type="evidence" value="ECO:0007669"/>
    <property type="project" value="UniProtKB-SubCell"/>
</dbReference>
<dbReference type="PANTHER" id="PTHR33399">
    <property type="entry name" value="OXYGEN-EVOLVING ENHANCER PROTEIN 3-1, CHLOROPLASTIC"/>
    <property type="match status" value="1"/>
</dbReference>
<comment type="similarity">
    <text evidence="9">Belongs to the PsbQ family.</text>
</comment>
<evidence type="ECO:0000256" key="9">
    <source>
        <dbReference type="ARBA" id="ARBA00035649"/>
    </source>
</evidence>
<dbReference type="FunFam" id="1.20.120.290:FF:000001">
    <property type="entry name" value="Oxygen-evolving enhancer protein 3"/>
    <property type="match status" value="1"/>
</dbReference>
<reference evidence="10" key="1">
    <citation type="submission" date="2020-01" db="EMBL/GenBank/DDBJ databases">
        <title>Genome sequence of Kobresia littledalei, the first chromosome-level genome in the family Cyperaceae.</title>
        <authorList>
            <person name="Qu G."/>
        </authorList>
    </citation>
    <scope>NUCLEOTIDE SEQUENCE</scope>
    <source>
        <strain evidence="10">C.B.Clarke</strain>
        <tissue evidence="10">Leaf</tissue>
    </source>
</reference>
<proteinExistence type="inferred from homology"/>
<keyword evidence="8" id="KW-0604">Photosystem II</keyword>
<sequence>MAQAMASMTGLLDGTSSSRLLSSRRVSAGRTGFIVRAQQTPVESETVAQTGRRAALGLIAAGLTGGAFAQAVLAEARSIKIGGPPPLSGGLPGTLNSDQARDTQLPLKQRFYLQPLTPSEAMARVKESAKEILNLKSQIDKKAWPYVQNDLRLKASYLRYDLNTIISAKPKEEKKPLKEIYGKLFATIDELDHAAKIKSPEEAEKYYAETTSVLNDVLAKVG</sequence>
<dbReference type="OrthoDB" id="497707at2759"/>
<dbReference type="GO" id="GO:0005509">
    <property type="term" value="F:calcium ion binding"/>
    <property type="evidence" value="ECO:0007669"/>
    <property type="project" value="InterPro"/>
</dbReference>
<name>A0A833QE46_9POAL</name>
<dbReference type="AlphaFoldDB" id="A0A833QE46"/>
<dbReference type="Gene3D" id="1.20.120.290">
    <property type="entry name" value="Oxygen-evolving enhancer protein 3 (PsbQ), four-helix up-down bundle"/>
    <property type="match status" value="1"/>
</dbReference>
<keyword evidence="5" id="KW-0809">Transit peptide</keyword>
<dbReference type="PANTHER" id="PTHR33399:SF3">
    <property type="entry name" value="OXYGEN-EVOLVING ENHANCER PROTEIN 3-1, CHLOROPLASTIC"/>
    <property type="match status" value="1"/>
</dbReference>
<evidence type="ECO:0000313" key="10">
    <source>
        <dbReference type="EMBL" id="KAF3320881.1"/>
    </source>
</evidence>
<keyword evidence="6" id="KW-0793">Thylakoid</keyword>
<keyword evidence="3" id="KW-0602">Photosynthesis</keyword>
<protein>
    <submittedName>
        <fullName evidence="10">Oxygen-evolving enhancer protein 3-2</fullName>
    </submittedName>
</protein>
<evidence type="ECO:0000256" key="5">
    <source>
        <dbReference type="ARBA" id="ARBA00022946"/>
    </source>
</evidence>
<comment type="subcellular location">
    <subcellularLocation>
        <location evidence="1">Plastid</location>
        <location evidence="1">Chloroplast thylakoid membrane</location>
    </subcellularLocation>
</comment>
<dbReference type="InterPro" id="IPR054099">
    <property type="entry name" value="PSII_PsbQ_pln"/>
</dbReference>
<gene>
    <name evidence="10" type="ORF">FCM35_KLT15015</name>
</gene>
<dbReference type="EMBL" id="SWLB01000028">
    <property type="protein sequence ID" value="KAF3320881.1"/>
    <property type="molecule type" value="Genomic_DNA"/>
</dbReference>
<keyword evidence="11" id="KW-1185">Reference proteome</keyword>
<dbReference type="GO" id="GO:0009654">
    <property type="term" value="C:photosystem II oxygen evolving complex"/>
    <property type="evidence" value="ECO:0007669"/>
    <property type="project" value="InterPro"/>
</dbReference>
<evidence type="ECO:0000256" key="3">
    <source>
        <dbReference type="ARBA" id="ARBA00022531"/>
    </source>
</evidence>
<dbReference type="InterPro" id="IPR023222">
    <property type="entry name" value="PsbQ-like_dom_sf"/>
</dbReference>
<evidence type="ECO:0000256" key="1">
    <source>
        <dbReference type="ARBA" id="ARBA00004334"/>
    </source>
</evidence>
<organism evidence="10 11">
    <name type="scientific">Carex littledalei</name>
    <dbReference type="NCBI Taxonomy" id="544730"/>
    <lineage>
        <taxon>Eukaryota</taxon>
        <taxon>Viridiplantae</taxon>
        <taxon>Streptophyta</taxon>
        <taxon>Embryophyta</taxon>
        <taxon>Tracheophyta</taxon>
        <taxon>Spermatophyta</taxon>
        <taxon>Magnoliopsida</taxon>
        <taxon>Liliopsida</taxon>
        <taxon>Poales</taxon>
        <taxon>Cyperaceae</taxon>
        <taxon>Cyperoideae</taxon>
        <taxon>Cariceae</taxon>
        <taxon>Carex</taxon>
        <taxon>Carex subgen. Euthyceras</taxon>
    </lineage>
</organism>
<comment type="caution">
    <text evidence="10">The sequence shown here is derived from an EMBL/GenBank/DDBJ whole genome shotgun (WGS) entry which is preliminary data.</text>
</comment>
<evidence type="ECO:0000256" key="4">
    <source>
        <dbReference type="ARBA" id="ARBA00022640"/>
    </source>
</evidence>
<keyword evidence="4" id="KW-0934">Plastid</keyword>
<dbReference type="InterPro" id="IPR008797">
    <property type="entry name" value="PSII_PsbQ"/>
</dbReference>
<evidence type="ECO:0000313" key="11">
    <source>
        <dbReference type="Proteomes" id="UP000623129"/>
    </source>
</evidence>
<evidence type="ECO:0000256" key="8">
    <source>
        <dbReference type="ARBA" id="ARBA00023276"/>
    </source>
</evidence>
<evidence type="ECO:0000256" key="2">
    <source>
        <dbReference type="ARBA" id="ARBA00022528"/>
    </source>
</evidence>
<dbReference type="GO" id="GO:0019898">
    <property type="term" value="C:extrinsic component of membrane"/>
    <property type="evidence" value="ECO:0007669"/>
    <property type="project" value="InterPro"/>
</dbReference>
<evidence type="ECO:0000256" key="7">
    <source>
        <dbReference type="ARBA" id="ARBA00023136"/>
    </source>
</evidence>
<keyword evidence="2" id="KW-0150">Chloroplast</keyword>